<feature type="domain" description="Cyclophilin-like" evidence="1">
    <location>
        <begin position="11"/>
        <end position="119"/>
    </location>
</feature>
<dbReference type="Pfam" id="PF18050">
    <property type="entry name" value="Cyclophil_like2"/>
    <property type="match status" value="1"/>
</dbReference>
<protein>
    <recommendedName>
        <fullName evidence="1">Cyclophilin-like domain-containing protein</fullName>
    </recommendedName>
</protein>
<evidence type="ECO:0000313" key="3">
    <source>
        <dbReference type="Proteomes" id="UP000559117"/>
    </source>
</evidence>
<organism evidence="2 3">
    <name type="scientific">Pectinatus brassicae</name>
    <dbReference type="NCBI Taxonomy" id="862415"/>
    <lineage>
        <taxon>Bacteria</taxon>
        <taxon>Bacillati</taxon>
        <taxon>Bacillota</taxon>
        <taxon>Negativicutes</taxon>
        <taxon>Selenomonadales</taxon>
        <taxon>Selenomonadaceae</taxon>
        <taxon>Pectinatus</taxon>
    </lineage>
</organism>
<dbReference type="Proteomes" id="UP000559117">
    <property type="component" value="Unassembled WGS sequence"/>
</dbReference>
<evidence type="ECO:0000259" key="1">
    <source>
        <dbReference type="Pfam" id="PF18050"/>
    </source>
</evidence>
<sequence length="122" mass="13466">MRKSNVTKIKMTFDNSEVTAELSNNPTSQDFISMLPLTLDFKDYSGTEKIANPPRKLSTKSAPAGCTPQKGDITLYAPWGNLAIFYNDFCYASGLVPMGHICTGLKELSKLNNTEVKIEVIE</sequence>
<dbReference type="Gene3D" id="2.40.100.20">
    <property type="match status" value="1"/>
</dbReference>
<accession>A0A840UM33</accession>
<keyword evidence="3" id="KW-1185">Reference proteome</keyword>
<name>A0A840UM33_9FIRM</name>
<dbReference type="InterPro" id="IPR029000">
    <property type="entry name" value="Cyclophilin-like_dom_sf"/>
</dbReference>
<dbReference type="EMBL" id="JACHFH010000040">
    <property type="protein sequence ID" value="MBB5337260.1"/>
    <property type="molecule type" value="Genomic_DNA"/>
</dbReference>
<reference evidence="2 3" key="1">
    <citation type="submission" date="2020-08" db="EMBL/GenBank/DDBJ databases">
        <title>Genomic Encyclopedia of Type Strains, Phase IV (KMG-IV): sequencing the most valuable type-strain genomes for metagenomic binning, comparative biology and taxonomic classification.</title>
        <authorList>
            <person name="Goeker M."/>
        </authorList>
    </citation>
    <scope>NUCLEOTIDE SEQUENCE [LARGE SCALE GENOMIC DNA]</scope>
    <source>
        <strain evidence="2 3">DSM 24661</strain>
    </source>
</reference>
<dbReference type="RefSeq" id="WP_183862951.1">
    <property type="nucleotide sequence ID" value="NZ_JACHFH010000040.1"/>
</dbReference>
<evidence type="ECO:0000313" key="2">
    <source>
        <dbReference type="EMBL" id="MBB5337260.1"/>
    </source>
</evidence>
<dbReference type="InterPro" id="IPR041183">
    <property type="entry name" value="Cyclophilin-like"/>
</dbReference>
<dbReference type="SUPFAM" id="SSF50891">
    <property type="entry name" value="Cyclophilin-like"/>
    <property type="match status" value="1"/>
</dbReference>
<proteinExistence type="predicted"/>
<comment type="caution">
    <text evidence="2">The sequence shown here is derived from an EMBL/GenBank/DDBJ whole genome shotgun (WGS) entry which is preliminary data.</text>
</comment>
<gene>
    <name evidence="2" type="ORF">HNR32_002420</name>
</gene>
<dbReference type="AlphaFoldDB" id="A0A840UM33"/>